<evidence type="ECO:0000256" key="5">
    <source>
        <dbReference type="ARBA" id="ARBA00022554"/>
    </source>
</evidence>
<feature type="transmembrane region" description="Helical" evidence="16">
    <location>
        <begin position="445"/>
        <end position="466"/>
    </location>
</feature>
<dbReference type="OrthoDB" id="76293at2759"/>
<dbReference type="FunCoup" id="A0A0D0DNL8">
    <property type="interactions" value="8"/>
</dbReference>
<organism evidence="20 21">
    <name type="scientific">Paxillus rubicundulus Ve08.2h10</name>
    <dbReference type="NCBI Taxonomy" id="930991"/>
    <lineage>
        <taxon>Eukaryota</taxon>
        <taxon>Fungi</taxon>
        <taxon>Dikarya</taxon>
        <taxon>Basidiomycota</taxon>
        <taxon>Agaricomycotina</taxon>
        <taxon>Agaricomycetes</taxon>
        <taxon>Agaricomycetidae</taxon>
        <taxon>Boletales</taxon>
        <taxon>Paxilineae</taxon>
        <taxon>Paxillaceae</taxon>
        <taxon>Paxillus</taxon>
    </lineage>
</organism>
<dbReference type="STRING" id="930991.A0A0D0DNL8"/>
<evidence type="ECO:0000313" key="20">
    <source>
        <dbReference type="EMBL" id="KIK87931.1"/>
    </source>
</evidence>
<evidence type="ECO:0000256" key="1">
    <source>
        <dbReference type="ARBA" id="ARBA00001947"/>
    </source>
</evidence>
<dbReference type="PANTHER" id="PTHR12147:SF58">
    <property type="entry name" value="VACUOLAR MEMBRANE PROTEASE"/>
    <property type="match status" value="1"/>
</dbReference>
<accession>A0A0D0DNL8</accession>
<feature type="transmembrane region" description="Helical" evidence="16">
    <location>
        <begin position="706"/>
        <end position="726"/>
    </location>
</feature>
<dbReference type="EMBL" id="KN825540">
    <property type="protein sequence ID" value="KIK87931.1"/>
    <property type="molecule type" value="Genomic_DNA"/>
</dbReference>
<evidence type="ECO:0000256" key="15">
    <source>
        <dbReference type="RuleBase" id="RU361240"/>
    </source>
</evidence>
<feature type="transmembrane region" description="Helical" evidence="16">
    <location>
        <begin position="680"/>
        <end position="699"/>
    </location>
</feature>
<evidence type="ECO:0000256" key="6">
    <source>
        <dbReference type="ARBA" id="ARBA00022670"/>
    </source>
</evidence>
<dbReference type="InterPro" id="IPR048024">
    <property type="entry name" value="Fxna-like_M28_dom"/>
</dbReference>
<feature type="domain" description="Vacuolar membrane protease transmembrane" evidence="19">
    <location>
        <begin position="642"/>
        <end position="699"/>
    </location>
</feature>
<dbReference type="AlphaFoldDB" id="A0A0D0DNL8"/>
<dbReference type="CDD" id="cd03875">
    <property type="entry name" value="M28_Fxna_like"/>
    <property type="match status" value="1"/>
</dbReference>
<sequence>MSIRDRVATVLGFNAIPTTILLVLVYAAIFSTVLVTDNLPSVPRDTRGLDLDQAWLDLHQVSILVSSLPIFRSVTLQSKVSARPHPFNSHANDLVHDYIRDRLGDVASQYPHVTIHDDFVSNASWASALLSAKPYAVYYEGNNILVKVEGTDPDFRDSGGFLLSAHFDSVSTAPGTTDDSMGVVTLMQMVEYFAKNRAKRTVIFNINNGEEDGLNGAHAFMEHPWANISDVFLNLEGAAAGGRPAMFRVTTTAPLYSWTGDHVPHPHANVLSAESFSRGVIRSGTDYSVYEQRGLHGLDFAFYRGRSRYHTKYDSIPGMVGGKKALWAMMEGTHGASLALANDDAMHTQPGKQDHPVYFDLFGAALVVFSLETLFVTNVVLLTAGPIVLLLLAYSKHIVRLSKRIRHRHHSHSHTSVNGSQRNETSRERALAVLKKIGTSLWGPVKFWAALVVSVGLQAALIAGYVDLNPFIIHTYPFLVLTSATTLAYLTTVLVLTVPLDKRGVVPAPEQQKLSILSQTYVFTWILLVFSTVLLRKIAIGSTYFVTAWNAVVLLGSIVAYVEGMTSARGFEPEGDTEPESQRHLRGIRYEAVSTDEPTNGRQTPGRIVEDPEPTEITPLVRRERPLPPRPEGEEQGAIGWWILQLLLVVPLPVVLIFHIAILLLGAMNQTLTDGNDPSSLYSLVSILALLIVLPLAPFSIHAHRLLTYIVLVVFVLSTVFTWVAFPFSQETPLKVYFAQTVDLSTSGTGIERVVTALTGPKQFLASHILRELPSASGKPVECYDSLDKVGLRTCSWEVSDDLVPSPGGRKFASSGIEKPWVSSSFLRTGSNTAQISVRGLNTRSCTLQFSNQRISKFRVIGDGEKGLQKGYEVPEKGLEQIRLWSRDFGKEFEVEVEWKDGNTSEQDVNGRISCGWAEYESATIGGGRSGGKIPSLEEIINFLPEWAVVSKSSASLFEARRSFSI</sequence>
<dbReference type="HOGENOM" id="CLU_006412_1_0_1"/>
<keyword evidence="11 16" id="KW-1133">Transmembrane helix</keyword>
<feature type="transmembrane region" description="Helical" evidence="16">
    <location>
        <begin position="478"/>
        <end position="500"/>
    </location>
</feature>
<dbReference type="InterPro" id="IPR053976">
    <property type="entry name" value="PFF1_TM"/>
</dbReference>
<comment type="similarity">
    <text evidence="4 15">Belongs to the peptidase M28 family.</text>
</comment>
<evidence type="ECO:0000256" key="14">
    <source>
        <dbReference type="ARBA" id="ARBA00023180"/>
    </source>
</evidence>
<dbReference type="InterPro" id="IPR007484">
    <property type="entry name" value="Peptidase_M28"/>
</dbReference>
<evidence type="ECO:0000259" key="17">
    <source>
        <dbReference type="Pfam" id="PF04389"/>
    </source>
</evidence>
<comment type="subcellular location">
    <subcellularLocation>
        <location evidence="3">Vacuole membrane</location>
        <topology evidence="3">Multi-pass membrane protein</topology>
    </subcellularLocation>
</comment>
<dbReference type="InterPro" id="IPR053975">
    <property type="entry name" value="PFF1_C"/>
</dbReference>
<evidence type="ECO:0000256" key="3">
    <source>
        <dbReference type="ARBA" id="ARBA00004128"/>
    </source>
</evidence>
<evidence type="ECO:0000256" key="9">
    <source>
        <dbReference type="ARBA" id="ARBA00022801"/>
    </source>
</evidence>
<dbReference type="GO" id="GO:0008235">
    <property type="term" value="F:metalloexopeptidase activity"/>
    <property type="evidence" value="ECO:0007669"/>
    <property type="project" value="InterPro"/>
</dbReference>
<keyword evidence="6 15" id="KW-0645">Protease</keyword>
<keyword evidence="12" id="KW-0482">Metalloprotease</keyword>
<evidence type="ECO:0000256" key="12">
    <source>
        <dbReference type="ARBA" id="ARBA00023049"/>
    </source>
</evidence>
<feature type="domain" description="Vacuolar membrane protease C-terminal" evidence="18">
    <location>
        <begin position="734"/>
        <end position="958"/>
    </location>
</feature>
<gene>
    <name evidence="20" type="ORF">PAXRUDRAFT_14429</name>
</gene>
<evidence type="ECO:0000256" key="10">
    <source>
        <dbReference type="ARBA" id="ARBA00022833"/>
    </source>
</evidence>
<keyword evidence="9 15" id="KW-0378">Hydrolase</keyword>
<keyword evidence="8 15" id="KW-0479">Metal-binding</keyword>
<proteinExistence type="inferred from homology"/>
<feature type="domain" description="Vacuolar membrane protease transmembrane" evidence="19">
    <location>
        <begin position="446"/>
        <end position="601"/>
    </location>
</feature>
<keyword evidence="21" id="KW-1185">Reference proteome</keyword>
<feature type="transmembrane region" description="Helical" evidence="16">
    <location>
        <begin position="639"/>
        <end position="668"/>
    </location>
</feature>
<evidence type="ECO:0000256" key="2">
    <source>
        <dbReference type="ARBA" id="ARBA00003273"/>
    </source>
</evidence>
<dbReference type="GO" id="GO:0005774">
    <property type="term" value="C:vacuolar membrane"/>
    <property type="evidence" value="ECO:0007669"/>
    <property type="project" value="UniProtKB-SubCell"/>
</dbReference>
<feature type="transmembrane region" description="Helical" evidence="16">
    <location>
        <begin position="521"/>
        <end position="538"/>
    </location>
</feature>
<dbReference type="Pfam" id="PF04389">
    <property type="entry name" value="Peptidase_M28"/>
    <property type="match status" value="1"/>
</dbReference>
<dbReference type="GO" id="GO:0046872">
    <property type="term" value="F:metal ion binding"/>
    <property type="evidence" value="ECO:0007669"/>
    <property type="project" value="UniProtKB-KW"/>
</dbReference>
<feature type="transmembrane region" description="Helical" evidence="16">
    <location>
        <begin position="7"/>
        <end position="29"/>
    </location>
</feature>
<dbReference type="Pfam" id="PF22250">
    <property type="entry name" value="PFF1_C"/>
    <property type="match status" value="1"/>
</dbReference>
<keyword evidence="10 15" id="KW-0862">Zinc</keyword>
<evidence type="ECO:0000256" key="16">
    <source>
        <dbReference type="SAM" id="Phobius"/>
    </source>
</evidence>
<keyword evidence="13 16" id="KW-0472">Membrane</keyword>
<evidence type="ECO:0000256" key="7">
    <source>
        <dbReference type="ARBA" id="ARBA00022692"/>
    </source>
</evidence>
<evidence type="ECO:0000259" key="19">
    <source>
        <dbReference type="Pfam" id="PF22251"/>
    </source>
</evidence>
<dbReference type="Pfam" id="PF22251">
    <property type="entry name" value="PFF1_TM"/>
    <property type="match status" value="2"/>
</dbReference>
<dbReference type="SUPFAM" id="SSF53187">
    <property type="entry name" value="Zn-dependent exopeptidases"/>
    <property type="match status" value="1"/>
</dbReference>
<comment type="function">
    <text evidence="2">May be involved in vacuolar sorting and osmoregulation.</text>
</comment>
<keyword evidence="7 16" id="KW-0812">Transmembrane</keyword>
<feature type="transmembrane region" description="Helical" evidence="16">
    <location>
        <begin position="544"/>
        <end position="562"/>
    </location>
</feature>
<protein>
    <recommendedName>
        <fullName evidence="15">Peptide hydrolase</fullName>
        <ecNumber evidence="15">3.4.-.-</ecNumber>
    </recommendedName>
</protein>
<dbReference type="EC" id="3.4.-.-" evidence="15"/>
<evidence type="ECO:0000256" key="4">
    <source>
        <dbReference type="ARBA" id="ARBA00010918"/>
    </source>
</evidence>
<evidence type="ECO:0000256" key="13">
    <source>
        <dbReference type="ARBA" id="ARBA00023136"/>
    </source>
</evidence>
<evidence type="ECO:0000256" key="8">
    <source>
        <dbReference type="ARBA" id="ARBA00022723"/>
    </source>
</evidence>
<dbReference type="PANTHER" id="PTHR12147">
    <property type="entry name" value="METALLOPEPTIDASE M28 FAMILY MEMBER"/>
    <property type="match status" value="1"/>
</dbReference>
<reference evidence="21" key="2">
    <citation type="submission" date="2015-01" db="EMBL/GenBank/DDBJ databases">
        <title>Evolutionary Origins and Diversification of the Mycorrhizal Mutualists.</title>
        <authorList>
            <consortium name="DOE Joint Genome Institute"/>
            <consortium name="Mycorrhizal Genomics Consortium"/>
            <person name="Kohler A."/>
            <person name="Kuo A."/>
            <person name="Nagy L.G."/>
            <person name="Floudas D."/>
            <person name="Copeland A."/>
            <person name="Barry K.W."/>
            <person name="Cichocki N."/>
            <person name="Veneault-Fourrey C."/>
            <person name="LaButti K."/>
            <person name="Lindquist E.A."/>
            <person name="Lipzen A."/>
            <person name="Lundell T."/>
            <person name="Morin E."/>
            <person name="Murat C."/>
            <person name="Riley R."/>
            <person name="Ohm R."/>
            <person name="Sun H."/>
            <person name="Tunlid A."/>
            <person name="Henrissat B."/>
            <person name="Grigoriev I.V."/>
            <person name="Hibbett D.S."/>
            <person name="Martin F."/>
        </authorList>
    </citation>
    <scope>NUCLEOTIDE SEQUENCE [LARGE SCALE GENOMIC DNA]</scope>
    <source>
        <strain evidence="21">Ve08.2h10</strain>
    </source>
</reference>
<evidence type="ECO:0000259" key="18">
    <source>
        <dbReference type="Pfam" id="PF22250"/>
    </source>
</evidence>
<feature type="transmembrane region" description="Helical" evidence="16">
    <location>
        <begin position="361"/>
        <end position="394"/>
    </location>
</feature>
<dbReference type="InParanoid" id="A0A0D0DNL8"/>
<dbReference type="Gene3D" id="3.40.630.10">
    <property type="entry name" value="Zn peptidases"/>
    <property type="match status" value="1"/>
</dbReference>
<name>A0A0D0DNL8_9AGAM</name>
<keyword evidence="5" id="KW-0926">Vacuole</keyword>
<dbReference type="InterPro" id="IPR045175">
    <property type="entry name" value="M28_fam"/>
</dbReference>
<feature type="domain" description="Peptidase M28" evidence="17">
    <location>
        <begin position="143"/>
        <end position="316"/>
    </location>
</feature>
<keyword evidence="14" id="KW-0325">Glycoprotein</keyword>
<comment type="cofactor">
    <cofactor evidence="1">
        <name>Zn(2+)</name>
        <dbReference type="ChEBI" id="CHEBI:29105"/>
    </cofactor>
</comment>
<dbReference type="GO" id="GO:0006508">
    <property type="term" value="P:proteolysis"/>
    <property type="evidence" value="ECO:0007669"/>
    <property type="project" value="UniProtKB-KW"/>
</dbReference>
<reference evidence="20 21" key="1">
    <citation type="submission" date="2014-04" db="EMBL/GenBank/DDBJ databases">
        <authorList>
            <consortium name="DOE Joint Genome Institute"/>
            <person name="Kuo A."/>
            <person name="Kohler A."/>
            <person name="Jargeat P."/>
            <person name="Nagy L.G."/>
            <person name="Floudas D."/>
            <person name="Copeland A."/>
            <person name="Barry K.W."/>
            <person name="Cichocki N."/>
            <person name="Veneault-Fourrey C."/>
            <person name="LaButti K."/>
            <person name="Lindquist E.A."/>
            <person name="Lipzen A."/>
            <person name="Lundell T."/>
            <person name="Morin E."/>
            <person name="Murat C."/>
            <person name="Sun H."/>
            <person name="Tunlid A."/>
            <person name="Henrissat B."/>
            <person name="Grigoriev I.V."/>
            <person name="Hibbett D.S."/>
            <person name="Martin F."/>
            <person name="Nordberg H.P."/>
            <person name="Cantor M.N."/>
            <person name="Hua S.X."/>
        </authorList>
    </citation>
    <scope>NUCLEOTIDE SEQUENCE [LARGE SCALE GENOMIC DNA]</scope>
    <source>
        <strain evidence="20 21">Ve08.2h10</strain>
    </source>
</reference>
<evidence type="ECO:0000256" key="11">
    <source>
        <dbReference type="ARBA" id="ARBA00022989"/>
    </source>
</evidence>
<dbReference type="Proteomes" id="UP000054538">
    <property type="component" value="Unassembled WGS sequence"/>
</dbReference>
<evidence type="ECO:0000313" key="21">
    <source>
        <dbReference type="Proteomes" id="UP000054538"/>
    </source>
</evidence>